<evidence type="ECO:0000313" key="1">
    <source>
        <dbReference type="EMBL" id="CAJ19114.1"/>
    </source>
</evidence>
<sequence>MERYFDLYLNAGVSVPLVINANQYDKSETWLFTLYDETGIQFRPASGSIVGLKADGNTIVNAGTVNSSGQVVIQETEQITAVAGKNEYELILDGTHGTANFVVLVERRPGDNAVPSESDISLISQAVQAASGIEAVLVLQNTVASLREEVNQWVAEHAGTTNETTLWEGDLDTDTPITLSHPATQYDVIAVYTNIANSDNSAVTPEAHYYRADEFKQGSVFISCGRTDVETGASTEIIAETIRLITNTTGTTTTVSLDTRKEVRWNGQASSNAGITFPTMPSVVRITGIKTVQDDQEIINARVGKNGTQYNTLKARLDAETAIVDSSLTVSGAAADAKKVGDEISDLKSRIDSIGSTVDISVSGTSLIINTELVNGNEVSF</sequence>
<proteinExistence type="predicted"/>
<protein>
    <submittedName>
        <fullName evidence="1">Uncharacterized protein</fullName>
    </submittedName>
</protein>
<reference evidence="1" key="1">
    <citation type="journal article" date="2005" name="Environ. Microbiol.">
        <title>Novel hydrolase diversity retrieved from a metagenome library of bovine rumen microflora.</title>
        <authorList>
            <person name="Ferrer M."/>
            <person name="Golyshina O.V."/>
            <person name="Chernikova T.N."/>
            <person name="Khachane A.N."/>
            <person name="Reyes-Duarte D."/>
            <person name="Santos V.A.P.M.D."/>
            <person name="Strompl C."/>
            <person name="Elborough K."/>
            <person name="Jarvis G."/>
            <person name="Neef A."/>
            <person name="Yakimov M.M."/>
            <person name="Timmis K.N."/>
            <person name="Golyshin P.N."/>
        </authorList>
    </citation>
    <scope>NUCLEOTIDE SEQUENCE</scope>
</reference>
<accession>Q2YI90</accession>
<organism evidence="1">
    <name type="scientific">unidentified microorganism</name>
    <dbReference type="NCBI Taxonomy" id="81726"/>
    <lineage>
        <taxon>unclassified sequences</taxon>
        <taxon>environmental samples</taxon>
    </lineage>
</organism>
<dbReference type="EMBL" id="AM050328">
    <property type="protein sequence ID" value="CAJ19114.1"/>
    <property type="molecule type" value="Genomic_DNA"/>
</dbReference>
<name>Q2YI90_9ZZZZ</name>
<dbReference type="AlphaFoldDB" id="Q2YI90"/>